<evidence type="ECO:0000256" key="4">
    <source>
        <dbReference type="ARBA" id="ARBA00022827"/>
    </source>
</evidence>
<gene>
    <name evidence="8" type="ORF">ACH4F9_06860</name>
</gene>
<comment type="cofactor">
    <cofactor evidence="1">
        <name>FAD</name>
        <dbReference type="ChEBI" id="CHEBI:57692"/>
    </cofactor>
</comment>
<evidence type="ECO:0000259" key="6">
    <source>
        <dbReference type="Pfam" id="PF01756"/>
    </source>
</evidence>
<evidence type="ECO:0000259" key="7">
    <source>
        <dbReference type="Pfam" id="PF22924"/>
    </source>
</evidence>
<evidence type="ECO:0000313" key="8">
    <source>
        <dbReference type="EMBL" id="MFH8544717.1"/>
    </source>
</evidence>
<evidence type="ECO:0000256" key="2">
    <source>
        <dbReference type="ARBA" id="ARBA00006288"/>
    </source>
</evidence>
<dbReference type="PANTHER" id="PTHR10909">
    <property type="entry name" value="ELECTRON TRANSPORT OXIDOREDUCTASE"/>
    <property type="match status" value="1"/>
</dbReference>
<dbReference type="EMBL" id="JBIRGQ010000001">
    <property type="protein sequence ID" value="MFH8544717.1"/>
    <property type="molecule type" value="Genomic_DNA"/>
</dbReference>
<dbReference type="InterPro" id="IPR009100">
    <property type="entry name" value="AcylCoA_DH/oxidase_NM_dom_sf"/>
</dbReference>
<protein>
    <submittedName>
        <fullName evidence="8">Acyl-CoA dehydrogenase</fullName>
    </submittedName>
</protein>
<dbReference type="Proteomes" id="UP001610818">
    <property type="component" value="Unassembled WGS sequence"/>
</dbReference>
<dbReference type="Gene3D" id="2.40.110.10">
    <property type="entry name" value="Butyryl-CoA Dehydrogenase, subunit A, domain 2"/>
    <property type="match status" value="1"/>
</dbReference>
<dbReference type="InterPro" id="IPR012258">
    <property type="entry name" value="Acyl-CoA_oxidase"/>
</dbReference>
<evidence type="ECO:0000313" key="9">
    <source>
        <dbReference type="Proteomes" id="UP001610818"/>
    </source>
</evidence>
<dbReference type="InterPro" id="IPR036250">
    <property type="entry name" value="AcylCo_DH-like_C"/>
</dbReference>
<organism evidence="8 9">
    <name type="scientific">Streptomyces longisporoflavus</name>
    <dbReference type="NCBI Taxonomy" id="28044"/>
    <lineage>
        <taxon>Bacteria</taxon>
        <taxon>Bacillati</taxon>
        <taxon>Actinomycetota</taxon>
        <taxon>Actinomycetes</taxon>
        <taxon>Kitasatosporales</taxon>
        <taxon>Streptomycetaceae</taxon>
        <taxon>Streptomyces</taxon>
    </lineage>
</organism>
<reference evidence="8 9" key="1">
    <citation type="submission" date="2024-10" db="EMBL/GenBank/DDBJ databases">
        <title>The Natural Products Discovery Center: Release of the First 8490 Sequenced Strains for Exploring Actinobacteria Biosynthetic Diversity.</title>
        <authorList>
            <person name="Kalkreuter E."/>
            <person name="Kautsar S.A."/>
            <person name="Yang D."/>
            <person name="Bader C.D."/>
            <person name="Teijaro C.N."/>
            <person name="Fluegel L."/>
            <person name="Davis C.M."/>
            <person name="Simpson J.R."/>
            <person name="Lauterbach L."/>
            <person name="Steele A.D."/>
            <person name="Gui C."/>
            <person name="Meng S."/>
            <person name="Li G."/>
            <person name="Viehrig K."/>
            <person name="Ye F."/>
            <person name="Su P."/>
            <person name="Kiefer A.F."/>
            <person name="Nichols A."/>
            <person name="Cepeda A.J."/>
            <person name="Yan W."/>
            <person name="Fan B."/>
            <person name="Jiang Y."/>
            <person name="Adhikari A."/>
            <person name="Zheng C.-J."/>
            <person name="Schuster L."/>
            <person name="Cowan T.M."/>
            <person name="Smanski M.J."/>
            <person name="Chevrette M.G."/>
            <person name="De Carvalho L.P.S."/>
            <person name="Shen B."/>
        </authorList>
    </citation>
    <scope>NUCLEOTIDE SEQUENCE [LARGE SCALE GENOMIC DNA]</scope>
    <source>
        <strain evidence="8 9">NPDC017990</strain>
    </source>
</reference>
<dbReference type="RefSeq" id="WP_397708766.1">
    <property type="nucleotide sequence ID" value="NZ_JBIRGN010000001.1"/>
</dbReference>
<dbReference type="InterPro" id="IPR055060">
    <property type="entry name" value="ACOX_C_alpha1"/>
</dbReference>
<dbReference type="SUPFAM" id="SSF56645">
    <property type="entry name" value="Acyl-CoA dehydrogenase NM domain-like"/>
    <property type="match status" value="1"/>
</dbReference>
<dbReference type="PIRSF" id="PIRSF000168">
    <property type="entry name" value="Acyl-CoA_oxidase"/>
    <property type="match status" value="1"/>
</dbReference>
<accession>A0ABW7QIC3</accession>
<feature type="domain" description="Acyl-CoA oxidase C-alpha1" evidence="7">
    <location>
        <begin position="294"/>
        <end position="429"/>
    </location>
</feature>
<dbReference type="Gene3D" id="1.20.140.10">
    <property type="entry name" value="Butyryl-CoA Dehydrogenase, subunit A, domain 3"/>
    <property type="match status" value="2"/>
</dbReference>
<dbReference type="SUPFAM" id="SSF47203">
    <property type="entry name" value="Acyl-CoA dehydrogenase C-terminal domain-like"/>
    <property type="match status" value="2"/>
</dbReference>
<comment type="similarity">
    <text evidence="2">Belongs to the acyl-CoA oxidase family.</text>
</comment>
<keyword evidence="5" id="KW-0560">Oxidoreductase</keyword>
<evidence type="ECO:0000256" key="3">
    <source>
        <dbReference type="ARBA" id="ARBA00022630"/>
    </source>
</evidence>
<dbReference type="Pfam" id="PF22924">
    <property type="entry name" value="ACOX_C_alpha1"/>
    <property type="match status" value="1"/>
</dbReference>
<dbReference type="InterPro" id="IPR046373">
    <property type="entry name" value="Acyl-CoA_Oxase/DH_mid-dom_sf"/>
</dbReference>
<sequence>MLINDGAHVHDSPRPALRLDELTGILFRDGDAGPDLHASWRKAVSTGLFRHRPGLSVQERWQQAYDRLRALNEEVLCVTDLVRDPRALAALHEWTSVVDGATATVAGIHYNLFLGSLLDDEVSPARDVSAFTTLSATGTFLCTEHAHGNDAAALQTVARYDRERDEFDLHTPGESAQKYMPNTSAAGGPKTAVVAARLLVDDRDEGVFLFLTPLSDRRGPLPGITVTMLPDRIGSPVDHCVTSFDHVRLPRTALIQGEHGRLTAQGTFTSAVGSPRKRFLHAIRRVSAGKLCMSASTLGGSRAALAIAVRYAYLRHISGPVAGQRVPLAAHRSHHARLLSCAATAYAMTFLHRMVTERWITHAVEDRARAERLVAMAKGWITWQARGITIESRERCGARALFPVNGLAEFTANADGAITAEGDNLAVWCKAGAEMIFGQEAAAEPETAATGQDSLSDPAFLRRALAVAERHWHLAARRDVRGGGGDALGRWNHASAAALALVEAYTVGQAADAFAAACVQVTHPGTRMALDDLRSLFLLDRLTPLSGLLLAEGALTAEHVRSLPDTLRDLTARLAPHLATLTEAFDIPQEHLASLPMLTQETSSRYDPPAALTP</sequence>
<keyword evidence="4" id="KW-0274">FAD</keyword>
<dbReference type="Pfam" id="PF01756">
    <property type="entry name" value="ACOX"/>
    <property type="match status" value="1"/>
</dbReference>
<proteinExistence type="inferred from homology"/>
<feature type="domain" description="Acyl-CoA oxidase C-terminal" evidence="6">
    <location>
        <begin position="488"/>
        <end position="594"/>
    </location>
</feature>
<dbReference type="PANTHER" id="PTHR10909:SF382">
    <property type="entry name" value="ACYL-COENZYME A OXIDASE"/>
    <property type="match status" value="1"/>
</dbReference>
<dbReference type="InterPro" id="IPR002655">
    <property type="entry name" value="Acyl-CoA_oxidase_C"/>
</dbReference>
<name>A0ABW7QIC3_9ACTN</name>
<comment type="caution">
    <text evidence="8">The sequence shown here is derived from an EMBL/GenBank/DDBJ whole genome shotgun (WGS) entry which is preliminary data.</text>
</comment>
<evidence type="ECO:0000256" key="5">
    <source>
        <dbReference type="ARBA" id="ARBA00023002"/>
    </source>
</evidence>
<keyword evidence="9" id="KW-1185">Reference proteome</keyword>
<evidence type="ECO:0000256" key="1">
    <source>
        <dbReference type="ARBA" id="ARBA00001974"/>
    </source>
</evidence>
<keyword evidence="3" id="KW-0285">Flavoprotein</keyword>